<sequence length="37" mass="4403">MHRNRRTPQTLNCIWGVLLTKEEGAVAQNRTFLFYHT</sequence>
<organism evidence="1">
    <name type="scientific">Siphoviridae sp. ctFbs2</name>
    <dbReference type="NCBI Taxonomy" id="2826213"/>
    <lineage>
        <taxon>Viruses</taxon>
        <taxon>Duplodnaviria</taxon>
        <taxon>Heunggongvirae</taxon>
        <taxon>Uroviricota</taxon>
        <taxon>Caudoviricetes</taxon>
    </lineage>
</organism>
<accession>A0A8S5NLE3</accession>
<dbReference type="EMBL" id="BK015193">
    <property type="protein sequence ID" value="DAD95513.1"/>
    <property type="molecule type" value="Genomic_DNA"/>
</dbReference>
<reference evidence="1" key="1">
    <citation type="journal article" date="2021" name="Proc. Natl. Acad. Sci. U.S.A.">
        <title>A Catalog of Tens of Thousands of Viruses from Human Metagenomes Reveals Hidden Associations with Chronic Diseases.</title>
        <authorList>
            <person name="Tisza M.J."/>
            <person name="Buck C.B."/>
        </authorList>
    </citation>
    <scope>NUCLEOTIDE SEQUENCE</scope>
    <source>
        <strain evidence="1">CtFbs2</strain>
    </source>
</reference>
<evidence type="ECO:0000313" key="1">
    <source>
        <dbReference type="EMBL" id="DAD95513.1"/>
    </source>
</evidence>
<proteinExistence type="predicted"/>
<protein>
    <submittedName>
        <fullName evidence="1">Uncharacterized protein</fullName>
    </submittedName>
</protein>
<name>A0A8S5NLE3_9CAUD</name>